<proteinExistence type="predicted"/>
<sequence length="128" mass="14149">MTAPLDHFADLCMAAQGFRPSQTRLTALCDQDLVWFQPGKPAQFGLTEVGKSQLMEMLKACCSGAVDEPLARAKSMRPNSAEFSAGMAYFDEFECNLRLGVRPEILPNRLAFLAWLIKEQPSAPITPK</sequence>
<accession>A0AA90AQV4</accession>
<name>A0AA90AQV4_STEMA</name>
<evidence type="ECO:0000313" key="2">
    <source>
        <dbReference type="Proteomes" id="UP000625930"/>
    </source>
</evidence>
<dbReference type="AlphaFoldDB" id="A0AA90AQV4"/>
<comment type="caution">
    <text evidence="1">The sequence shown here is derived from an EMBL/GenBank/DDBJ whole genome shotgun (WGS) entry which is preliminary data.</text>
</comment>
<evidence type="ECO:0000313" key="1">
    <source>
        <dbReference type="EMBL" id="MBH1651976.1"/>
    </source>
</evidence>
<protein>
    <submittedName>
        <fullName evidence="1">Uncharacterized protein</fullName>
    </submittedName>
</protein>
<dbReference type="RefSeq" id="WP_197629277.1">
    <property type="nucleotide sequence ID" value="NZ_JAXAYA010000005.1"/>
</dbReference>
<organism evidence="1 2">
    <name type="scientific">Stenotrophomonas maltophilia</name>
    <name type="common">Pseudomonas maltophilia</name>
    <name type="synonym">Xanthomonas maltophilia</name>
    <dbReference type="NCBI Taxonomy" id="40324"/>
    <lineage>
        <taxon>Bacteria</taxon>
        <taxon>Pseudomonadati</taxon>
        <taxon>Pseudomonadota</taxon>
        <taxon>Gammaproteobacteria</taxon>
        <taxon>Lysobacterales</taxon>
        <taxon>Lysobacteraceae</taxon>
        <taxon>Stenotrophomonas</taxon>
        <taxon>Stenotrophomonas maltophilia group</taxon>
    </lineage>
</organism>
<reference evidence="1" key="1">
    <citation type="submission" date="2020-11" db="EMBL/GenBank/DDBJ databases">
        <title>Enhanced detection system for hospital associated transmission using whole genome sequencing surveillance.</title>
        <authorList>
            <person name="Harrison L.H."/>
            <person name="Van Tyne D."/>
            <person name="Marsh J.W."/>
            <person name="Griffith M.P."/>
            <person name="Snyder D.J."/>
            <person name="Cooper V.S."/>
            <person name="Mustapha M."/>
        </authorList>
    </citation>
    <scope>NUCLEOTIDE SEQUENCE</scope>
    <source>
        <strain evidence="1">STEN00091</strain>
    </source>
</reference>
<gene>
    <name evidence="1" type="ORF">I5U67_07325</name>
</gene>
<dbReference type="Proteomes" id="UP000625930">
    <property type="component" value="Unassembled WGS sequence"/>
</dbReference>
<dbReference type="EMBL" id="JADUNP010000010">
    <property type="protein sequence ID" value="MBH1651976.1"/>
    <property type="molecule type" value="Genomic_DNA"/>
</dbReference>